<dbReference type="RefSeq" id="WP_112113954.1">
    <property type="nucleotide sequence ID" value="NZ_QLSZ01000012.1"/>
</dbReference>
<dbReference type="Gene3D" id="6.10.280.50">
    <property type="match status" value="1"/>
</dbReference>
<dbReference type="Pfam" id="PF04325">
    <property type="entry name" value="DUF465"/>
    <property type="match status" value="1"/>
</dbReference>
<dbReference type="InterPro" id="IPR038444">
    <property type="entry name" value="DUF465_sf"/>
</dbReference>
<proteinExistence type="predicted"/>
<comment type="caution">
    <text evidence="1">The sequence shown here is derived from an EMBL/GenBank/DDBJ whole genome shotgun (WGS) entry which is preliminary data.</text>
</comment>
<dbReference type="EMBL" id="QLSZ01000012">
    <property type="protein sequence ID" value="RAR70130.1"/>
    <property type="molecule type" value="Genomic_DNA"/>
</dbReference>
<evidence type="ECO:0008006" key="3">
    <source>
        <dbReference type="Google" id="ProtNLM"/>
    </source>
</evidence>
<sequence length="76" mass="9047">MERHDLIHEFPEHQEKIAQLKASDAHFNELFEEYHKVEEEVNRINTGEAVVIDEFAHTLKAKLLHLKDEIYSHLNK</sequence>
<accession>A0A328Y954</accession>
<dbReference type="Proteomes" id="UP000248840">
    <property type="component" value="Unassembled WGS sequence"/>
</dbReference>
<dbReference type="OrthoDB" id="1263265at2"/>
<dbReference type="AlphaFoldDB" id="A0A328Y954"/>
<dbReference type="InterPro" id="IPR007420">
    <property type="entry name" value="DUF465"/>
</dbReference>
<keyword evidence="2" id="KW-1185">Reference proteome</keyword>
<organism evidence="1 2">
    <name type="scientific">Flavobacterium aciduliphilum</name>
    <dbReference type="NCBI Taxonomy" id="1101402"/>
    <lineage>
        <taxon>Bacteria</taxon>
        <taxon>Pseudomonadati</taxon>
        <taxon>Bacteroidota</taxon>
        <taxon>Flavobacteriia</taxon>
        <taxon>Flavobacteriales</taxon>
        <taxon>Flavobacteriaceae</taxon>
        <taxon>Flavobacterium</taxon>
    </lineage>
</organism>
<evidence type="ECO:0000313" key="2">
    <source>
        <dbReference type="Proteomes" id="UP000248840"/>
    </source>
</evidence>
<evidence type="ECO:0000313" key="1">
    <source>
        <dbReference type="EMBL" id="RAR70130.1"/>
    </source>
</evidence>
<gene>
    <name evidence="1" type="ORF">CLV55_11242</name>
</gene>
<reference evidence="1 2" key="1">
    <citation type="submission" date="2018-06" db="EMBL/GenBank/DDBJ databases">
        <title>Genomic Encyclopedia of Archaeal and Bacterial Type Strains, Phase II (KMG-II): from individual species to whole genera.</title>
        <authorList>
            <person name="Goeker M."/>
        </authorList>
    </citation>
    <scope>NUCLEOTIDE SEQUENCE [LARGE SCALE GENOMIC DNA]</scope>
    <source>
        <strain evidence="1 2">DSM 25663</strain>
    </source>
</reference>
<protein>
    <recommendedName>
        <fullName evidence="3">GTP-binding protein</fullName>
    </recommendedName>
</protein>
<name>A0A328Y954_9FLAO</name>